<dbReference type="GO" id="GO:0003735">
    <property type="term" value="F:structural constituent of ribosome"/>
    <property type="evidence" value="ECO:0007669"/>
    <property type="project" value="InterPro"/>
</dbReference>
<evidence type="ECO:0000256" key="2">
    <source>
        <dbReference type="ARBA" id="ARBA00022980"/>
    </source>
</evidence>
<dbReference type="InterPro" id="IPR000911">
    <property type="entry name" value="Ribosomal_uL11"/>
</dbReference>
<dbReference type="Gene3D" id="3.30.1550.10">
    <property type="entry name" value="Ribosomal protein L11/L12, N-terminal domain"/>
    <property type="match status" value="1"/>
</dbReference>
<evidence type="ECO:0000256" key="5">
    <source>
        <dbReference type="RuleBase" id="RU003978"/>
    </source>
</evidence>
<dbReference type="Proteomes" id="UP000332487">
    <property type="component" value="Unassembled WGS sequence"/>
</dbReference>
<organism evidence="8 9">
    <name type="scientific">Candidatus Micrarchaeum acidiphilum ARMAN-2</name>
    <dbReference type="NCBI Taxonomy" id="425595"/>
    <lineage>
        <taxon>Archaea</taxon>
        <taxon>Candidatus Micrarchaeota</taxon>
        <taxon>Candidatus Micrarchaeia</taxon>
        <taxon>Candidatus Micrarchaeales</taxon>
        <taxon>Candidatus Micrarchaeaceae</taxon>
        <taxon>Candidatus Micrarchaeum</taxon>
    </lineage>
</organism>
<evidence type="ECO:0000259" key="7">
    <source>
        <dbReference type="Pfam" id="PF03946"/>
    </source>
</evidence>
<reference evidence="8 9" key="1">
    <citation type="journal article" date="2009" name="Genome Biol.">
        <title>Community-wide analysis of microbial genome sequence signatures.</title>
        <authorList>
            <person name="Dick G.J."/>
            <person name="Andersson A.F."/>
            <person name="Baker B.J."/>
            <person name="Simmons S.L."/>
            <person name="Thomas B.C."/>
            <person name="Yelton A.P."/>
            <person name="Banfield J.F."/>
        </authorList>
    </citation>
    <scope>NUCLEOTIDE SEQUENCE [LARGE SCALE GENOMIC DNA]</scope>
    <source>
        <strain evidence="8">ARMAN-2</strain>
    </source>
</reference>
<dbReference type="SMART" id="SM00649">
    <property type="entry name" value="RL11"/>
    <property type="match status" value="1"/>
</dbReference>
<dbReference type="Pfam" id="PF03946">
    <property type="entry name" value="Ribosomal_L11_N"/>
    <property type="match status" value="1"/>
</dbReference>
<keyword evidence="2 4" id="KW-0689">Ribosomal protein</keyword>
<dbReference type="CDD" id="cd00349">
    <property type="entry name" value="Ribosomal_L11"/>
    <property type="match status" value="1"/>
</dbReference>
<dbReference type="Gene3D" id="1.10.10.250">
    <property type="entry name" value="Ribosomal protein L11, C-terminal domain"/>
    <property type="match status" value="1"/>
</dbReference>
<sequence length="155" mass="16130">MANITISGLIEGGKATAGPPFGPALGPLGVNIGAIIAEINKNTAQYAGIKIPVKVIVDPSTKTYKVEVGSPPTSALILKELGAQAGAKTKEEVIGNLTLEQLKKITKSKEAAVYGGTFAEKAKQVLGTCKSMGVKCENEDPREIIKKINSGEIKI</sequence>
<keyword evidence="3 4" id="KW-0687">Ribonucleoprotein</keyword>
<comment type="function">
    <text evidence="4">Forms part of the ribosomal stalk which helps the ribosome interact with GTP-bound translation factors.</text>
</comment>
<keyword evidence="4" id="KW-0694">RNA-binding</keyword>
<proteinExistence type="inferred from homology"/>
<name>C7DH81_MICA2</name>
<accession>C7DH81</accession>
<dbReference type="SUPFAM" id="SSF46906">
    <property type="entry name" value="Ribosomal protein L11, C-terminal domain"/>
    <property type="match status" value="1"/>
</dbReference>
<dbReference type="HAMAP" id="MF_00736">
    <property type="entry name" value="Ribosomal_uL11"/>
    <property type="match status" value="1"/>
</dbReference>
<dbReference type="GO" id="GO:0070180">
    <property type="term" value="F:large ribosomal subunit rRNA binding"/>
    <property type="evidence" value="ECO:0007669"/>
    <property type="project" value="UniProtKB-UniRule"/>
</dbReference>
<protein>
    <recommendedName>
        <fullName evidence="4">Large ribosomal subunit protein uL11</fullName>
    </recommendedName>
</protein>
<evidence type="ECO:0000313" key="9">
    <source>
        <dbReference type="Proteomes" id="UP000332487"/>
    </source>
</evidence>
<dbReference type="InterPro" id="IPR020784">
    <property type="entry name" value="Ribosomal_uL11_N"/>
</dbReference>
<dbReference type="InterPro" id="IPR036769">
    <property type="entry name" value="Ribosomal_uL11_C_sf"/>
</dbReference>
<reference evidence="8 9" key="2">
    <citation type="journal article" date="2010" name="Proc. Natl. Acad. Sci. U.S.A.">
        <title>Enigmatic, ultrasmall, uncultivated Archaea.</title>
        <authorList>
            <person name="Baker B.J."/>
            <person name="Comolli L.R."/>
            <person name="Dick G.J."/>
            <person name="Hauser L.J."/>
            <person name="Hyatt D."/>
            <person name="Dill B.D."/>
            <person name="Land M.L."/>
            <person name="Verberkmoes N.C."/>
            <person name="Hettich R.L."/>
            <person name="Banfield J.F."/>
        </authorList>
    </citation>
    <scope>NUCLEOTIDE SEQUENCE [LARGE SCALE GENOMIC DNA]</scope>
    <source>
        <strain evidence="8">ARMAN-2</strain>
    </source>
</reference>
<comment type="similarity">
    <text evidence="1 4 5">Belongs to the universal ribosomal protein uL11 family.</text>
</comment>
<keyword evidence="9" id="KW-1185">Reference proteome</keyword>
<evidence type="ECO:0000313" key="8">
    <source>
        <dbReference type="EMBL" id="EET89983.1"/>
    </source>
</evidence>
<dbReference type="PANTHER" id="PTHR11661:SF1">
    <property type="entry name" value="LARGE RIBOSOMAL SUBUNIT PROTEIN UL11M"/>
    <property type="match status" value="1"/>
</dbReference>
<comment type="subunit">
    <text evidence="4">Part of the ribosomal stalk of the 50S ribosomal subunit. Interacts with L10 and the large rRNA to form the base of the stalk. L10 forms an elongated spine to which L12 dimers bind in a sequential fashion forming a multimeric L10(L12)X complex.</text>
</comment>
<dbReference type="SUPFAM" id="SSF54747">
    <property type="entry name" value="Ribosomal L11/L12e N-terminal domain"/>
    <property type="match status" value="1"/>
</dbReference>
<evidence type="ECO:0000256" key="4">
    <source>
        <dbReference type="HAMAP-Rule" id="MF_00736"/>
    </source>
</evidence>
<keyword evidence="4" id="KW-0699">rRNA-binding</keyword>
<evidence type="ECO:0000259" key="6">
    <source>
        <dbReference type="Pfam" id="PF00298"/>
    </source>
</evidence>
<dbReference type="AlphaFoldDB" id="C7DH81"/>
<dbReference type="Pfam" id="PF00298">
    <property type="entry name" value="Ribosomal_L11"/>
    <property type="match status" value="1"/>
</dbReference>
<dbReference type="EMBL" id="GG697240">
    <property type="protein sequence ID" value="EET89983.1"/>
    <property type="molecule type" value="Genomic_DNA"/>
</dbReference>
<feature type="domain" description="Large ribosomal subunit protein uL11 N-terminal" evidence="7">
    <location>
        <begin position="9"/>
        <end position="63"/>
    </location>
</feature>
<dbReference type="InterPro" id="IPR036796">
    <property type="entry name" value="Ribosomal_uL11_N_sf"/>
</dbReference>
<evidence type="ECO:0000256" key="3">
    <source>
        <dbReference type="ARBA" id="ARBA00023274"/>
    </source>
</evidence>
<gene>
    <name evidence="4" type="primary">rpl11</name>
    <name evidence="8" type="ORF">UNLARM2_0427</name>
</gene>
<dbReference type="InterPro" id="IPR020783">
    <property type="entry name" value="Ribosomal_uL11_C"/>
</dbReference>
<feature type="domain" description="Large ribosomal subunit protein uL11 C-terminal" evidence="6">
    <location>
        <begin position="70"/>
        <end position="135"/>
    </location>
</feature>
<evidence type="ECO:0000256" key="1">
    <source>
        <dbReference type="ARBA" id="ARBA00010537"/>
    </source>
</evidence>
<dbReference type="GO" id="GO:0006412">
    <property type="term" value="P:translation"/>
    <property type="evidence" value="ECO:0007669"/>
    <property type="project" value="UniProtKB-UniRule"/>
</dbReference>
<dbReference type="PANTHER" id="PTHR11661">
    <property type="entry name" value="60S RIBOSOMAL PROTEIN L12"/>
    <property type="match status" value="1"/>
</dbReference>
<dbReference type="GO" id="GO:0015934">
    <property type="term" value="C:large ribosomal subunit"/>
    <property type="evidence" value="ECO:0007669"/>
    <property type="project" value="TreeGrafter"/>
</dbReference>
<dbReference type="NCBIfam" id="NF002232">
    <property type="entry name" value="PRK01143.1"/>
    <property type="match status" value="1"/>
</dbReference>